<dbReference type="Gene3D" id="2.40.50.150">
    <property type="match status" value="1"/>
</dbReference>
<evidence type="ECO:0000259" key="9">
    <source>
        <dbReference type="Pfam" id="PF00562"/>
    </source>
</evidence>
<keyword evidence="4 6" id="KW-0804">Transcription</keyword>
<comment type="similarity">
    <text evidence="6 7">Belongs to the RNA polymerase beta chain family.</text>
</comment>
<comment type="catalytic activity">
    <reaction evidence="5 6 8">
        <text>RNA(n) + a ribonucleoside 5'-triphosphate = RNA(n+1) + diphosphate</text>
        <dbReference type="Rhea" id="RHEA:21248"/>
        <dbReference type="Rhea" id="RHEA-COMP:14527"/>
        <dbReference type="Rhea" id="RHEA-COMP:17342"/>
        <dbReference type="ChEBI" id="CHEBI:33019"/>
        <dbReference type="ChEBI" id="CHEBI:61557"/>
        <dbReference type="ChEBI" id="CHEBI:140395"/>
        <dbReference type="EC" id="2.7.7.6"/>
    </reaction>
</comment>
<sequence>MGLSTKRKFLTKPDPTLTQIDLLAIQKQSWQTFLKDGIGEALREVTPIPDFTGKNWELSFGDYRISPPEITPKKAREKGITYSSSLHVIASLLNKKSGKVTAQEVFLGDVPTMTSEATFVVNGIERAVVNQIVRAPGVYFSGEIDQATGRMLYRAEIRPVRGSWLEFEVSKNDTIIARIDRRRKVAATTLLRAMGLTRDEDIQAKFRDIDTDEQHSYINSTIQKDASRNKEEALLEIYRKMRAGELVVLENAETLFKSLFLDPRRYGLDKVGRYKINRKLGLDVKNEPENWTLRLEDVVAALRYLIGLQNGEGKVDDIDHLANRRVRCVGELVLASAFRAGMVRLERSVKEKMSLTSTDDVVNPSALVNARPLMATLNDFFRSNQLSAILDQTNPLSEIDNIRRLSVMGPGGITKERASFSIRDINASQYGRIDPVRSPEGPSIGLVTYLALFSRVNEFGFLEAPYRKVEKVKQESKTRMKVTNEIIYLAADDEEQYRITHAGIKIDEDGFITDKWVPIRFQGQFNEGPADQVDLIDLTPRQVVGTSASLIPFLSHDEANRALMGTNMQCQAVPLVNPQAPLMGTGMEEKVGSAMARVIRARNAGTVVFADAERIEVEVEGKIEIDDKESDRIKIEGKKEIYFLNKFLRTAQSTCFNQRSKITVGDVVKKGDLIADGPATDDGELALGQNLLIAYCLFEGLGFEDAIAVSDRLVKDDALSSIHIEEYEAQVVDTKLGPEELTRDIPNVAENDLANLAEDGIVVIGAEVSANDILVGKIAPKGETELTSEERLLRAIFGEKAREVRDTSLRVPHGEHGVVVDVQILDRDKGDDLDPGTLKKVIVRVAQMRKVSVGDKLAGRHGNKGVISKIVPAYDMPHLEDGTPIDIIISPLSVIARMNLGQLLEAQLAWVASKTGQKFALPVFDELAPQEIEDLMKKAGLPVSSKSQLYDGRTGEPFQEKTVVGVSYIMKLTHMVEDKTHARSTGPYSLVTQQPLGGKAQMGGQRLGEMEVWALEAHRAAHTLQEMLTIKSDDVVGRARAFEAIVKGTEIPEATVPESFKVLVRELNSLGLSIEPKGEILAKVEEKKDIDMDKDKQSLTLRDKQSLTLGDKQSLTLGDKQSLTLGDKQSLTLRDKQSLTSDDKDEQKIVNEAEVLMEATQ</sequence>
<dbReference type="Pfam" id="PF00562">
    <property type="entry name" value="RNA_pol_Rpb2_6"/>
    <property type="match status" value="1"/>
</dbReference>
<dbReference type="InterPro" id="IPR010243">
    <property type="entry name" value="RNA_pol_bsu_bac"/>
</dbReference>
<dbReference type="InterPro" id="IPR007120">
    <property type="entry name" value="DNA-dir_RNAP_su2_dom"/>
</dbReference>
<dbReference type="InterPro" id="IPR015712">
    <property type="entry name" value="DNA-dir_RNA_pol_su2"/>
</dbReference>
<evidence type="ECO:0000259" key="10">
    <source>
        <dbReference type="Pfam" id="PF04560"/>
    </source>
</evidence>
<dbReference type="GO" id="GO:0032549">
    <property type="term" value="F:ribonucleoside binding"/>
    <property type="evidence" value="ECO:0007669"/>
    <property type="project" value="InterPro"/>
</dbReference>
<protein>
    <recommendedName>
        <fullName evidence="6 8">DNA-directed RNA polymerase subunit beta</fullName>
        <shortName evidence="6">RNAP subunit beta</shortName>
        <ecNumber evidence="6 8">2.7.7.6</ecNumber>
    </recommendedName>
    <alternativeName>
        <fullName evidence="6">RNA polymerase subunit beta</fullName>
    </alternativeName>
    <alternativeName>
        <fullName evidence="6">Transcriptase subunit beta</fullName>
    </alternativeName>
</protein>
<dbReference type="Gene3D" id="2.40.50.100">
    <property type="match status" value="1"/>
</dbReference>
<evidence type="ECO:0000256" key="3">
    <source>
        <dbReference type="ARBA" id="ARBA00022695"/>
    </source>
</evidence>
<dbReference type="Gene3D" id="3.90.1110.10">
    <property type="entry name" value="RNA polymerase Rpb2, domain 2"/>
    <property type="match status" value="1"/>
</dbReference>
<dbReference type="AlphaFoldDB" id="A0A1G1VAW8"/>
<organism evidence="14 15">
    <name type="scientific">Candidatus Blackburnbacteria bacterium RIFCSPLOWO2_01_FULL_40_20</name>
    <dbReference type="NCBI Taxonomy" id="1797519"/>
    <lineage>
        <taxon>Bacteria</taxon>
        <taxon>Candidatus Blackburniibacteriota</taxon>
    </lineage>
</organism>
<feature type="domain" description="RNA polymerase Rpb2" evidence="12">
    <location>
        <begin position="389"/>
        <end position="456"/>
    </location>
</feature>
<dbReference type="PROSITE" id="PS01166">
    <property type="entry name" value="RNA_POL_BETA"/>
    <property type="match status" value="1"/>
</dbReference>
<evidence type="ECO:0000256" key="7">
    <source>
        <dbReference type="RuleBase" id="RU000434"/>
    </source>
</evidence>
<dbReference type="InterPro" id="IPR037034">
    <property type="entry name" value="RNA_pol_Rpb2_2_sf"/>
</dbReference>
<dbReference type="SUPFAM" id="SSF64484">
    <property type="entry name" value="beta and beta-prime subunits of DNA dependent RNA-polymerase"/>
    <property type="match status" value="1"/>
</dbReference>
<feature type="domain" description="RNA polymerase Rpb2" evidence="11">
    <location>
        <begin position="134"/>
        <end position="327"/>
    </location>
</feature>
<dbReference type="Gene3D" id="2.40.270.10">
    <property type="entry name" value="DNA-directed RNA polymerase, subunit 2, domain 6"/>
    <property type="match status" value="2"/>
</dbReference>
<dbReference type="EC" id="2.7.7.6" evidence="6 8"/>
<dbReference type="InterPro" id="IPR007645">
    <property type="entry name" value="RNA_pol_Rpb2_3"/>
</dbReference>
<dbReference type="Pfam" id="PF04565">
    <property type="entry name" value="RNA_pol_Rpb2_3"/>
    <property type="match status" value="1"/>
</dbReference>
<gene>
    <name evidence="6" type="primary">rpoB</name>
    <name evidence="14" type="ORF">A3A77_04955</name>
</gene>
<name>A0A1G1VAW8_9BACT</name>
<dbReference type="EMBL" id="MHCC01000026">
    <property type="protein sequence ID" value="OGY12598.1"/>
    <property type="molecule type" value="Genomic_DNA"/>
</dbReference>
<evidence type="ECO:0000259" key="13">
    <source>
        <dbReference type="Pfam" id="PF10385"/>
    </source>
</evidence>
<dbReference type="Proteomes" id="UP000178659">
    <property type="component" value="Unassembled WGS sequence"/>
</dbReference>
<dbReference type="InterPro" id="IPR007642">
    <property type="entry name" value="RNA_pol_Rpb2_2"/>
</dbReference>
<evidence type="ECO:0000256" key="2">
    <source>
        <dbReference type="ARBA" id="ARBA00022679"/>
    </source>
</evidence>
<feature type="domain" description="RNA polymerase Rpb2" evidence="10">
    <location>
        <begin position="1003"/>
        <end position="1075"/>
    </location>
</feature>
<dbReference type="Pfam" id="PF04561">
    <property type="entry name" value="RNA_pol_Rpb2_2"/>
    <property type="match status" value="1"/>
</dbReference>
<dbReference type="Gene3D" id="3.90.1800.10">
    <property type="entry name" value="RNA polymerase alpha subunit dimerisation domain"/>
    <property type="match status" value="1"/>
</dbReference>
<evidence type="ECO:0000256" key="4">
    <source>
        <dbReference type="ARBA" id="ARBA00023163"/>
    </source>
</evidence>
<dbReference type="CDD" id="cd00653">
    <property type="entry name" value="RNA_pol_B_RPB2"/>
    <property type="match status" value="1"/>
</dbReference>
<dbReference type="PANTHER" id="PTHR20856">
    <property type="entry name" value="DNA-DIRECTED RNA POLYMERASE I SUBUNIT 2"/>
    <property type="match status" value="1"/>
</dbReference>
<keyword evidence="1 6" id="KW-0240">DNA-directed RNA polymerase</keyword>
<dbReference type="InterPro" id="IPR037033">
    <property type="entry name" value="DNA-dir_RNAP_su2_hyb_sf"/>
</dbReference>
<dbReference type="InterPro" id="IPR014724">
    <property type="entry name" value="RNA_pol_RPB2_OB-fold"/>
</dbReference>
<dbReference type="InterPro" id="IPR019462">
    <property type="entry name" value="DNA-dir_RNA_pol_bsu_external_1"/>
</dbReference>
<dbReference type="InterPro" id="IPR042107">
    <property type="entry name" value="DNA-dir_RNA_pol_bsu_ext_1_sf"/>
</dbReference>
<keyword evidence="3 6" id="KW-0548">Nucleotidyltransferase</keyword>
<feature type="domain" description="DNA-directed RNA polymerase beta subunit external 1" evidence="13">
    <location>
        <begin position="466"/>
        <end position="537"/>
    </location>
</feature>
<comment type="caution">
    <text evidence="14">The sequence shown here is derived from an EMBL/GenBank/DDBJ whole genome shotgun (WGS) entry which is preliminary data.</text>
</comment>
<reference evidence="14 15" key="1">
    <citation type="journal article" date="2016" name="Nat. Commun.">
        <title>Thousands of microbial genomes shed light on interconnected biogeochemical processes in an aquifer system.</title>
        <authorList>
            <person name="Anantharaman K."/>
            <person name="Brown C.T."/>
            <person name="Hug L.A."/>
            <person name="Sharon I."/>
            <person name="Castelle C.J."/>
            <person name="Probst A.J."/>
            <person name="Thomas B.C."/>
            <person name="Singh A."/>
            <person name="Wilkins M.J."/>
            <person name="Karaoz U."/>
            <person name="Brodie E.L."/>
            <person name="Williams K.H."/>
            <person name="Hubbard S.S."/>
            <person name="Banfield J.F."/>
        </authorList>
    </citation>
    <scope>NUCLEOTIDE SEQUENCE [LARGE SCALE GENOMIC DNA]</scope>
</reference>
<comment type="subunit">
    <text evidence="6 8">The RNAP catalytic core consists of 2 alpha, 1 beta, 1 beta' and 1 omega subunit. When a sigma factor is associated with the core the holoenzyme is formed, which can initiate transcription.</text>
</comment>
<dbReference type="HAMAP" id="MF_01321">
    <property type="entry name" value="RNApol_bact_RpoB"/>
    <property type="match status" value="1"/>
</dbReference>
<evidence type="ECO:0000313" key="15">
    <source>
        <dbReference type="Proteomes" id="UP000178659"/>
    </source>
</evidence>
<dbReference type="GO" id="GO:0003677">
    <property type="term" value="F:DNA binding"/>
    <property type="evidence" value="ECO:0007669"/>
    <property type="project" value="UniProtKB-UniRule"/>
</dbReference>
<dbReference type="GO" id="GO:0000428">
    <property type="term" value="C:DNA-directed RNA polymerase complex"/>
    <property type="evidence" value="ECO:0007669"/>
    <property type="project" value="UniProtKB-KW"/>
</dbReference>
<evidence type="ECO:0000256" key="1">
    <source>
        <dbReference type="ARBA" id="ARBA00022478"/>
    </source>
</evidence>
<feature type="domain" description="DNA-directed RNA polymerase subunit 2 hybrid-binding" evidence="9">
    <location>
        <begin position="630"/>
        <end position="1001"/>
    </location>
</feature>
<evidence type="ECO:0000256" key="6">
    <source>
        <dbReference type="HAMAP-Rule" id="MF_01321"/>
    </source>
</evidence>
<accession>A0A1G1VAW8</accession>
<evidence type="ECO:0000259" key="12">
    <source>
        <dbReference type="Pfam" id="PF04565"/>
    </source>
</evidence>
<dbReference type="GO" id="GO:0006351">
    <property type="term" value="P:DNA-templated transcription"/>
    <property type="evidence" value="ECO:0007669"/>
    <property type="project" value="UniProtKB-UniRule"/>
</dbReference>
<keyword evidence="2 6" id="KW-0808">Transferase</keyword>
<evidence type="ECO:0000259" key="11">
    <source>
        <dbReference type="Pfam" id="PF04561"/>
    </source>
</evidence>
<dbReference type="NCBIfam" id="NF001616">
    <property type="entry name" value="PRK00405.1"/>
    <property type="match status" value="1"/>
</dbReference>
<evidence type="ECO:0000256" key="5">
    <source>
        <dbReference type="ARBA" id="ARBA00048552"/>
    </source>
</evidence>
<evidence type="ECO:0000313" key="14">
    <source>
        <dbReference type="EMBL" id="OGY12598.1"/>
    </source>
</evidence>
<comment type="function">
    <text evidence="6 8">DNA-dependent RNA polymerase catalyzes the transcription of DNA into RNA using the four ribonucleoside triphosphates as substrates.</text>
</comment>
<dbReference type="GO" id="GO:0003899">
    <property type="term" value="F:DNA-directed RNA polymerase activity"/>
    <property type="evidence" value="ECO:0007669"/>
    <property type="project" value="UniProtKB-UniRule"/>
</dbReference>
<proteinExistence type="inferred from homology"/>
<dbReference type="Gene3D" id="2.30.150.10">
    <property type="entry name" value="DNA-directed RNA polymerase, beta subunit, external 1 domain"/>
    <property type="match status" value="1"/>
</dbReference>
<dbReference type="Gene3D" id="3.90.1100.10">
    <property type="match status" value="1"/>
</dbReference>
<dbReference type="InterPro" id="IPR007121">
    <property type="entry name" value="RNA_pol_bsu_CS"/>
</dbReference>
<evidence type="ECO:0000256" key="8">
    <source>
        <dbReference type="RuleBase" id="RU363031"/>
    </source>
</evidence>
<dbReference type="InterPro" id="IPR007641">
    <property type="entry name" value="RNA_pol_Rpb2_7"/>
</dbReference>
<dbReference type="NCBIfam" id="TIGR02013">
    <property type="entry name" value="rpoB"/>
    <property type="match status" value="1"/>
</dbReference>
<dbReference type="Pfam" id="PF04560">
    <property type="entry name" value="RNA_pol_Rpb2_7"/>
    <property type="match status" value="1"/>
</dbReference>
<dbReference type="Pfam" id="PF10385">
    <property type="entry name" value="RNA_pol_Rpb2_45"/>
    <property type="match status" value="1"/>
</dbReference>